<dbReference type="AlphaFoldDB" id="A0AAV4MTD0"/>
<keyword evidence="2" id="KW-1185">Reference proteome</keyword>
<reference evidence="1 2" key="1">
    <citation type="submission" date="2021-06" db="EMBL/GenBank/DDBJ databases">
        <title>Caerostris extrusa draft genome.</title>
        <authorList>
            <person name="Kono N."/>
            <person name="Arakawa K."/>
        </authorList>
    </citation>
    <scope>NUCLEOTIDE SEQUENCE [LARGE SCALE GENOMIC DNA]</scope>
</reference>
<evidence type="ECO:0000313" key="1">
    <source>
        <dbReference type="EMBL" id="GIX75669.1"/>
    </source>
</evidence>
<evidence type="ECO:0000313" key="2">
    <source>
        <dbReference type="Proteomes" id="UP001054945"/>
    </source>
</evidence>
<gene>
    <name evidence="1" type="ORF">CEXT_223821</name>
</gene>
<organism evidence="1 2">
    <name type="scientific">Caerostris extrusa</name>
    <name type="common">Bark spider</name>
    <name type="synonym">Caerostris bankana</name>
    <dbReference type="NCBI Taxonomy" id="172846"/>
    <lineage>
        <taxon>Eukaryota</taxon>
        <taxon>Metazoa</taxon>
        <taxon>Ecdysozoa</taxon>
        <taxon>Arthropoda</taxon>
        <taxon>Chelicerata</taxon>
        <taxon>Arachnida</taxon>
        <taxon>Araneae</taxon>
        <taxon>Araneomorphae</taxon>
        <taxon>Entelegynae</taxon>
        <taxon>Araneoidea</taxon>
        <taxon>Araneidae</taxon>
        <taxon>Caerostris</taxon>
    </lineage>
</organism>
<name>A0AAV4MTD0_CAEEX</name>
<comment type="caution">
    <text evidence="1">The sequence shown here is derived from an EMBL/GenBank/DDBJ whole genome shotgun (WGS) entry which is preliminary data.</text>
</comment>
<sequence length="79" mass="8535">MAKPNLVCTSREWRPSLNQQKTVSTICDCNRRGGRAEVTEWGKSMDDTFGVVHIAAVIACHPSSGQALVSDVGYSPILS</sequence>
<dbReference type="Proteomes" id="UP001054945">
    <property type="component" value="Unassembled WGS sequence"/>
</dbReference>
<protein>
    <submittedName>
        <fullName evidence="1">Uncharacterized protein</fullName>
    </submittedName>
</protein>
<accession>A0AAV4MTD0</accession>
<dbReference type="EMBL" id="BPLR01020189">
    <property type="protein sequence ID" value="GIX75669.1"/>
    <property type="molecule type" value="Genomic_DNA"/>
</dbReference>
<proteinExistence type="predicted"/>